<reference evidence="4" key="2">
    <citation type="submission" date="2016-11" db="EMBL/GenBank/DDBJ databases">
        <authorList>
            <person name="Varghese N."/>
            <person name="Submissions S."/>
        </authorList>
    </citation>
    <scope>NUCLEOTIDE SEQUENCE</scope>
    <source>
        <strain evidence="4">DSM 4029</strain>
    </source>
</reference>
<sequence length="117" mass="12908">MTAREIAALAVQALEDKKAGDIKALDISTVSTLGDYFVLCEGTSTTQVKALADQVDFFLGQNGVEPDRIEGYQSAGWIVLDYGDVIVHVFHKESREFYGLERLWADGKPVAIDELKK</sequence>
<dbReference type="PANTHER" id="PTHR21043">
    <property type="entry name" value="IOJAP SUPERFAMILY ORTHOLOG"/>
    <property type="match status" value="1"/>
</dbReference>
<dbReference type="InterPro" id="IPR043519">
    <property type="entry name" value="NT_sf"/>
</dbReference>
<evidence type="ECO:0000313" key="6">
    <source>
        <dbReference type="Proteomes" id="UP000474718"/>
    </source>
</evidence>
<dbReference type="GO" id="GO:0090071">
    <property type="term" value="P:negative regulation of ribosome biogenesis"/>
    <property type="evidence" value="ECO:0007669"/>
    <property type="project" value="UniProtKB-UniRule"/>
</dbReference>
<dbReference type="Proteomes" id="UP000184089">
    <property type="component" value="Unassembled WGS sequence"/>
</dbReference>
<accession>A0AAQ1MC69</accession>
<evidence type="ECO:0000313" key="4">
    <source>
        <dbReference type="EMBL" id="SHF85177.1"/>
    </source>
</evidence>
<keyword evidence="2" id="KW-0678">Repressor</keyword>
<organism evidence="4 5">
    <name type="scientific">Bittarella massiliensis</name>
    <name type="common">ex Durand et al. 2017</name>
    <dbReference type="NCBI Taxonomy" id="1720313"/>
    <lineage>
        <taxon>Bacteria</taxon>
        <taxon>Bacillati</taxon>
        <taxon>Bacillota</taxon>
        <taxon>Clostridia</taxon>
        <taxon>Eubacteriales</taxon>
        <taxon>Oscillospiraceae</taxon>
        <taxon>Bittarella (ex Durand et al. 2017)</taxon>
    </lineage>
</organism>
<evidence type="ECO:0000256" key="2">
    <source>
        <dbReference type="HAMAP-Rule" id="MF_01477"/>
    </source>
</evidence>
<dbReference type="Pfam" id="PF02410">
    <property type="entry name" value="RsfS"/>
    <property type="match status" value="1"/>
</dbReference>
<dbReference type="InterPro" id="IPR004394">
    <property type="entry name" value="Iojap/RsfS/C7orf30"/>
</dbReference>
<keyword evidence="6" id="KW-1185">Reference proteome</keyword>
<proteinExistence type="inferred from homology"/>
<keyword evidence="2" id="KW-0810">Translation regulation</keyword>
<comment type="similarity">
    <text evidence="1 2">Belongs to the Iojap/RsfS family.</text>
</comment>
<dbReference type="Gene3D" id="3.30.460.10">
    <property type="entry name" value="Beta Polymerase, domain 2"/>
    <property type="match status" value="1"/>
</dbReference>
<dbReference type="PANTHER" id="PTHR21043:SF0">
    <property type="entry name" value="MITOCHONDRIAL ASSEMBLY OF RIBOSOMAL LARGE SUBUNIT PROTEIN 1"/>
    <property type="match status" value="1"/>
</dbReference>
<reference evidence="5" key="1">
    <citation type="submission" date="2016-11" db="EMBL/GenBank/DDBJ databases">
        <authorList>
            <person name="Jaros S."/>
            <person name="Januszkiewicz K."/>
            <person name="Wedrychowicz H."/>
        </authorList>
    </citation>
    <scope>NUCLEOTIDE SEQUENCE [LARGE SCALE GENOMIC DNA]</scope>
    <source>
        <strain evidence="5">DSM 4029</strain>
    </source>
</reference>
<dbReference type="SUPFAM" id="SSF81301">
    <property type="entry name" value="Nucleotidyltransferase"/>
    <property type="match status" value="1"/>
</dbReference>
<dbReference type="Proteomes" id="UP000474718">
    <property type="component" value="Unassembled WGS sequence"/>
</dbReference>
<dbReference type="AlphaFoldDB" id="A0AAQ1MC69"/>
<comment type="caution">
    <text evidence="4">The sequence shown here is derived from an EMBL/GenBank/DDBJ whole genome shotgun (WGS) entry which is preliminary data.</text>
</comment>
<dbReference type="HAMAP" id="MF_01477">
    <property type="entry name" value="Iojap_RsfS"/>
    <property type="match status" value="1"/>
</dbReference>
<evidence type="ECO:0000313" key="5">
    <source>
        <dbReference type="Proteomes" id="UP000184089"/>
    </source>
</evidence>
<dbReference type="GO" id="GO:0042256">
    <property type="term" value="P:cytosolic ribosome assembly"/>
    <property type="evidence" value="ECO:0007669"/>
    <property type="project" value="UniProtKB-UniRule"/>
</dbReference>
<dbReference type="GO" id="GO:0017148">
    <property type="term" value="P:negative regulation of translation"/>
    <property type="evidence" value="ECO:0007669"/>
    <property type="project" value="UniProtKB-UniRule"/>
</dbReference>
<dbReference type="GO" id="GO:0043023">
    <property type="term" value="F:ribosomal large subunit binding"/>
    <property type="evidence" value="ECO:0007669"/>
    <property type="project" value="TreeGrafter"/>
</dbReference>
<comment type="subcellular location">
    <subcellularLocation>
        <location evidence="2">Cytoplasm</location>
    </subcellularLocation>
</comment>
<comment type="function">
    <text evidence="2">Functions as a ribosomal silencing factor. Interacts with ribosomal protein uL14 (rplN), blocking formation of intersubunit bridge B8. Prevents association of the 30S and 50S ribosomal subunits and the formation of functional ribosomes, thus repressing translation.</text>
</comment>
<dbReference type="EMBL" id="FQVY01000001">
    <property type="protein sequence ID" value="SHF85177.1"/>
    <property type="molecule type" value="Genomic_DNA"/>
</dbReference>
<gene>
    <name evidence="2 3" type="primary">rsfS</name>
    <name evidence="3" type="ORF">GT747_01650</name>
    <name evidence="4" type="ORF">SAMN05444424_0920</name>
</gene>
<comment type="subunit">
    <text evidence="2">Interacts with ribosomal protein uL14 (rplN).</text>
</comment>
<dbReference type="RefSeq" id="WP_044991994.1">
    <property type="nucleotide sequence ID" value="NZ_FQVY01000001.1"/>
</dbReference>
<keyword evidence="2" id="KW-0963">Cytoplasm</keyword>
<dbReference type="NCBIfam" id="TIGR00090">
    <property type="entry name" value="rsfS_iojap_ybeB"/>
    <property type="match status" value="1"/>
</dbReference>
<protein>
    <recommendedName>
        <fullName evidence="2">Ribosomal silencing factor RsfS</fullName>
    </recommendedName>
</protein>
<name>A0AAQ1MC69_9FIRM</name>
<dbReference type="EMBL" id="WWVX01000001">
    <property type="protein sequence ID" value="MZL68481.1"/>
    <property type="molecule type" value="Genomic_DNA"/>
</dbReference>
<dbReference type="GO" id="GO:0005737">
    <property type="term" value="C:cytoplasm"/>
    <property type="evidence" value="ECO:0007669"/>
    <property type="project" value="UniProtKB-SubCell"/>
</dbReference>
<evidence type="ECO:0000256" key="1">
    <source>
        <dbReference type="ARBA" id="ARBA00010574"/>
    </source>
</evidence>
<reference evidence="3 6" key="3">
    <citation type="journal article" date="2019" name="Nat. Med.">
        <title>A library of human gut bacterial isolates paired with longitudinal multiomics data enables mechanistic microbiome research.</title>
        <authorList>
            <person name="Poyet M."/>
            <person name="Groussin M."/>
            <person name="Gibbons S.M."/>
            <person name="Avila-Pacheco J."/>
            <person name="Jiang X."/>
            <person name="Kearney S.M."/>
            <person name="Perrotta A.R."/>
            <person name="Berdy B."/>
            <person name="Zhao S."/>
            <person name="Lieberman T.D."/>
            <person name="Swanson P.K."/>
            <person name="Smith M."/>
            <person name="Roesemann S."/>
            <person name="Alexander J.E."/>
            <person name="Rich S.A."/>
            <person name="Livny J."/>
            <person name="Vlamakis H."/>
            <person name="Clish C."/>
            <person name="Bullock K."/>
            <person name="Deik A."/>
            <person name="Scott J."/>
            <person name="Pierce K.A."/>
            <person name="Xavier R.J."/>
            <person name="Alm E.J."/>
        </authorList>
    </citation>
    <scope>NUCLEOTIDE SEQUENCE [LARGE SCALE GENOMIC DNA]</scope>
    <source>
        <strain evidence="3 6">BIOML-A2</strain>
    </source>
</reference>
<evidence type="ECO:0000313" key="3">
    <source>
        <dbReference type="EMBL" id="MZL68481.1"/>
    </source>
</evidence>